<dbReference type="GO" id="GO:0003677">
    <property type="term" value="F:DNA binding"/>
    <property type="evidence" value="ECO:0007669"/>
    <property type="project" value="UniProtKB-KW"/>
</dbReference>
<feature type="compositionally biased region" description="Basic and acidic residues" evidence="3">
    <location>
        <begin position="460"/>
        <end position="469"/>
    </location>
</feature>
<sequence>MNPSMSLVYLPPHLERSQPFPRVGHQLSSPDNSQEMSWPPPYSYARGTVSNASDDQQLYPAMNRLPTSYNMPFYPSTQYMERESSQSQCTLQSNTPFSHDAGLDLSNRPAVPRRRTREDSDSASVSGSAPYGSTDSNQVDGHHLSYASQSAPTSSPHDMTHASNPADSAVMPSSAHSTREEVSFMPAPNPSQVSPYTFTPTHTRAASDSSTTTATSSSSHPRSASPATSVVSVHTVSSTVSAPQGKNDAPNPESSPAAARKHKKQRLYNVDRKRICEYHNMNPNAKQEDIARQFKVERSTISKILKHKDKWLNVPTDTPILVARDKPTKFPMLDEQLKAWLRECTHNKVILTDAMIRGKALEFATIFGWDRSKFKASSGWVENFKHRWGIRKGMWMNYVPLAGDDGITARRRANGDGFNSVAAAQEAQRRAEEATRRDGENMQPDIGLSNDDSNDNDYTGSDRDDDGVHDMSLGPAWPMPSTSQMPMARSMGPPPQPSLHTDSHLPEHDYHYSRPIPGMSYFDNIQNRALSFAPDRPQLNNDREPIWVVRSAIDGLNKVFDCARTKEFAGLISNDQWTTLRDVKERLKNTEDSMQEPQTSLYPHLATITDVEKDRKIIIRSIPSA</sequence>
<evidence type="ECO:0000313" key="5">
    <source>
        <dbReference type="EMBL" id="KAK7690388.1"/>
    </source>
</evidence>
<feature type="region of interest" description="Disordered" evidence="3">
    <location>
        <begin position="1"/>
        <end position="49"/>
    </location>
</feature>
<dbReference type="Gene3D" id="1.10.10.60">
    <property type="entry name" value="Homeodomain-like"/>
    <property type="match status" value="2"/>
</dbReference>
<feature type="compositionally biased region" description="Polar residues" evidence="3">
    <location>
        <begin position="79"/>
        <end position="97"/>
    </location>
</feature>
<evidence type="ECO:0000313" key="6">
    <source>
        <dbReference type="Proteomes" id="UP001385951"/>
    </source>
</evidence>
<feature type="compositionally biased region" description="Polar residues" evidence="3">
    <location>
        <begin position="26"/>
        <end position="36"/>
    </location>
</feature>
<accession>A0AAW0GAD7</accession>
<reference evidence="5 6" key="1">
    <citation type="submission" date="2022-09" db="EMBL/GenBank/DDBJ databases">
        <authorList>
            <person name="Palmer J.M."/>
        </authorList>
    </citation>
    <scope>NUCLEOTIDE SEQUENCE [LARGE SCALE GENOMIC DNA]</scope>
    <source>
        <strain evidence="5 6">DSM 7382</strain>
    </source>
</reference>
<dbReference type="InterPro" id="IPR006600">
    <property type="entry name" value="HTH_CenpB_DNA-bd_dom"/>
</dbReference>
<dbReference type="GO" id="GO:0005634">
    <property type="term" value="C:nucleus"/>
    <property type="evidence" value="ECO:0007669"/>
    <property type="project" value="TreeGrafter"/>
</dbReference>
<dbReference type="PANTHER" id="PTHR19303:SF70">
    <property type="entry name" value="HTH CENPB-TYPE DOMAIN-CONTAINING PROTEIN"/>
    <property type="match status" value="1"/>
</dbReference>
<keyword evidence="6" id="KW-1185">Reference proteome</keyword>
<dbReference type="Proteomes" id="UP001385951">
    <property type="component" value="Unassembled WGS sequence"/>
</dbReference>
<feature type="compositionally biased region" description="Polar residues" evidence="3">
    <location>
        <begin position="146"/>
        <end position="166"/>
    </location>
</feature>
<name>A0AAW0GAD7_9APHY</name>
<dbReference type="SMART" id="SM00674">
    <property type="entry name" value="CENPB"/>
    <property type="match status" value="1"/>
</dbReference>
<proteinExistence type="predicted"/>
<feature type="compositionally biased region" description="Polar residues" evidence="3">
    <location>
        <begin position="122"/>
        <end position="139"/>
    </location>
</feature>
<feature type="compositionally biased region" description="Polar residues" evidence="3">
    <location>
        <begin position="190"/>
        <end position="200"/>
    </location>
</feature>
<dbReference type="AlphaFoldDB" id="A0AAW0GAD7"/>
<feature type="domain" description="HTH CENPB-type" evidence="4">
    <location>
        <begin position="321"/>
        <end position="394"/>
    </location>
</feature>
<feature type="compositionally biased region" description="Low complexity" evidence="3">
    <location>
        <begin position="201"/>
        <end position="242"/>
    </location>
</feature>
<dbReference type="EMBL" id="JASBNA010000007">
    <property type="protein sequence ID" value="KAK7690388.1"/>
    <property type="molecule type" value="Genomic_DNA"/>
</dbReference>
<keyword evidence="2" id="KW-0539">Nucleus</keyword>
<organism evidence="5 6">
    <name type="scientific">Cerrena zonata</name>
    <dbReference type="NCBI Taxonomy" id="2478898"/>
    <lineage>
        <taxon>Eukaryota</taxon>
        <taxon>Fungi</taxon>
        <taxon>Dikarya</taxon>
        <taxon>Basidiomycota</taxon>
        <taxon>Agaricomycotina</taxon>
        <taxon>Agaricomycetes</taxon>
        <taxon>Polyporales</taxon>
        <taxon>Cerrenaceae</taxon>
        <taxon>Cerrena</taxon>
    </lineage>
</organism>
<feature type="region of interest" description="Disordered" evidence="3">
    <location>
        <begin position="419"/>
        <end position="510"/>
    </location>
</feature>
<dbReference type="InterPro" id="IPR007889">
    <property type="entry name" value="HTH_Psq"/>
</dbReference>
<evidence type="ECO:0000256" key="1">
    <source>
        <dbReference type="ARBA" id="ARBA00023125"/>
    </source>
</evidence>
<gene>
    <name evidence="5" type="ORF">QCA50_007046</name>
</gene>
<evidence type="ECO:0000256" key="3">
    <source>
        <dbReference type="SAM" id="MobiDB-lite"/>
    </source>
</evidence>
<evidence type="ECO:0000259" key="4">
    <source>
        <dbReference type="PROSITE" id="PS51253"/>
    </source>
</evidence>
<feature type="compositionally biased region" description="Basic and acidic residues" evidence="3">
    <location>
        <begin position="501"/>
        <end position="510"/>
    </location>
</feature>
<dbReference type="InterPro" id="IPR009057">
    <property type="entry name" value="Homeodomain-like_sf"/>
</dbReference>
<dbReference type="PANTHER" id="PTHR19303">
    <property type="entry name" value="TRANSPOSON"/>
    <property type="match status" value="1"/>
</dbReference>
<dbReference type="Pfam" id="PF03221">
    <property type="entry name" value="HTH_Tnp_Tc5"/>
    <property type="match status" value="1"/>
</dbReference>
<protein>
    <recommendedName>
        <fullName evidence="4">HTH CENPB-type domain-containing protein</fullName>
    </recommendedName>
</protein>
<dbReference type="Pfam" id="PF04218">
    <property type="entry name" value="CENP-B_N"/>
    <property type="match status" value="1"/>
</dbReference>
<dbReference type="PROSITE" id="PS51253">
    <property type="entry name" value="HTH_CENPB"/>
    <property type="match status" value="1"/>
</dbReference>
<evidence type="ECO:0000256" key="2">
    <source>
        <dbReference type="ARBA" id="ARBA00023242"/>
    </source>
</evidence>
<feature type="region of interest" description="Disordered" evidence="3">
    <location>
        <begin position="79"/>
        <end position="266"/>
    </location>
</feature>
<keyword evidence="1" id="KW-0238">DNA-binding</keyword>
<dbReference type="InterPro" id="IPR050863">
    <property type="entry name" value="CenT-Element_Derived"/>
</dbReference>
<feature type="compositionally biased region" description="Basic and acidic residues" evidence="3">
    <location>
        <begin position="427"/>
        <end position="440"/>
    </location>
</feature>
<comment type="caution">
    <text evidence="5">The sequence shown here is derived from an EMBL/GenBank/DDBJ whole genome shotgun (WGS) entry which is preliminary data.</text>
</comment>
<dbReference type="SUPFAM" id="SSF46689">
    <property type="entry name" value="Homeodomain-like"/>
    <property type="match status" value="2"/>
</dbReference>